<dbReference type="AlphaFoldDB" id="A0A0U2Y9A9"/>
<organism evidence="10 11">
    <name type="scientific">Sulfolobus acidocaldarius</name>
    <dbReference type="NCBI Taxonomy" id="2285"/>
    <lineage>
        <taxon>Archaea</taxon>
        <taxon>Thermoproteota</taxon>
        <taxon>Thermoprotei</taxon>
        <taxon>Sulfolobales</taxon>
        <taxon>Sulfolobaceae</taxon>
        <taxon>Sulfolobus</taxon>
    </lineage>
</organism>
<evidence type="ECO:0000256" key="2">
    <source>
        <dbReference type="ARBA" id="ARBA00022722"/>
    </source>
</evidence>
<dbReference type="GO" id="GO:0003677">
    <property type="term" value="F:DNA binding"/>
    <property type="evidence" value="ECO:0007669"/>
    <property type="project" value="UniProtKB-KW"/>
</dbReference>
<keyword evidence="3 6" id="KW-0255">Endonuclease</keyword>
<keyword evidence="2 6" id="KW-0540">Nuclease</keyword>
<dbReference type="CDD" id="cd22341">
    <property type="entry name" value="NucS-like"/>
    <property type="match status" value="1"/>
</dbReference>
<feature type="domain" description="Endonuclease NucS C-terminal" evidence="7">
    <location>
        <begin position="126"/>
        <end position="229"/>
    </location>
</feature>
<dbReference type="OMA" id="QCTVDYV"/>
<evidence type="ECO:0000256" key="1">
    <source>
        <dbReference type="ARBA" id="ARBA00022490"/>
    </source>
</evidence>
<dbReference type="STRING" id="1435377.SUSAZ_01010"/>
<comment type="function">
    <text evidence="6">Cleaves both 3' and 5' ssDNA extremities of branched DNA structures.</text>
</comment>
<evidence type="ECO:0000256" key="4">
    <source>
        <dbReference type="ARBA" id="ARBA00022801"/>
    </source>
</evidence>
<evidence type="ECO:0000313" key="10">
    <source>
        <dbReference type="EMBL" id="ALU32145.1"/>
    </source>
</evidence>
<dbReference type="Pfam" id="PF21003">
    <property type="entry name" value="NucS_N"/>
    <property type="match status" value="1"/>
</dbReference>
<evidence type="ECO:0000256" key="3">
    <source>
        <dbReference type="ARBA" id="ARBA00022759"/>
    </source>
</evidence>
<dbReference type="InterPro" id="IPR002793">
    <property type="entry name" value="Endonuclease_NucS"/>
</dbReference>
<feature type="domain" description="Endonuclease NucS N-terminal PH-like" evidence="8">
    <location>
        <begin position="23"/>
        <end position="115"/>
    </location>
</feature>
<evidence type="ECO:0000313" key="12">
    <source>
        <dbReference type="Proteomes" id="UP000065473"/>
    </source>
</evidence>
<dbReference type="InterPro" id="IPR048301">
    <property type="entry name" value="NucS_C"/>
</dbReference>
<protein>
    <recommendedName>
        <fullName evidence="6">Endonuclease NucS</fullName>
        <ecNumber evidence="6">3.1.-.-</ecNumber>
    </recommendedName>
</protein>
<dbReference type="RefSeq" id="WP_011277120.1">
    <property type="nucleotide sequence ID" value="NZ_BHWZ01000001.1"/>
</dbReference>
<dbReference type="OrthoDB" id="15177at2157"/>
<dbReference type="InterPro" id="IPR011856">
    <property type="entry name" value="tRNA_endonuc-like_dom_sf"/>
</dbReference>
<name>A0A0U2Y9A9_9CREN</name>
<dbReference type="InterPro" id="IPR049173">
    <property type="entry name" value="NucS_N_sf"/>
</dbReference>
<dbReference type="PANTHER" id="PTHR38814:SF1">
    <property type="entry name" value="ENDONUCLEASE NUCS"/>
    <property type="match status" value="1"/>
</dbReference>
<evidence type="ECO:0000313" key="9">
    <source>
        <dbReference type="EMBL" id="ALU29417.1"/>
    </source>
</evidence>
<gene>
    <name evidence="6" type="primary">nucS</name>
    <name evidence="9" type="ORF">ATY89_05285</name>
    <name evidence="10" type="ORF">ATZ20_08305</name>
</gene>
<dbReference type="GeneID" id="14550728"/>
<dbReference type="EMBL" id="CP013694">
    <property type="protein sequence ID" value="ALU29417.1"/>
    <property type="molecule type" value="Genomic_DNA"/>
</dbReference>
<dbReference type="NCBIfam" id="NF003270">
    <property type="entry name" value="PRK04247.1"/>
    <property type="match status" value="1"/>
</dbReference>
<keyword evidence="1 6" id="KW-0963">Cytoplasm</keyword>
<keyword evidence="4 6" id="KW-0378">Hydrolase</keyword>
<evidence type="ECO:0000256" key="6">
    <source>
        <dbReference type="HAMAP-Rule" id="MF_00722"/>
    </source>
</evidence>
<dbReference type="GO" id="GO:0005737">
    <property type="term" value="C:cytoplasm"/>
    <property type="evidence" value="ECO:0007669"/>
    <property type="project" value="UniProtKB-SubCell"/>
</dbReference>
<dbReference type="Gene3D" id="2.70.180.20">
    <property type="match status" value="1"/>
</dbReference>
<dbReference type="HAMAP" id="MF_00722">
    <property type="entry name" value="NucS"/>
    <property type="match status" value="1"/>
</dbReference>
<keyword evidence="5 6" id="KW-0238">DNA-binding</keyword>
<dbReference type="Gene3D" id="3.40.1350.10">
    <property type="match status" value="1"/>
</dbReference>
<dbReference type="GeneID" id="78440552"/>
<dbReference type="EMBL" id="CP013695">
    <property type="protein sequence ID" value="ALU32145.1"/>
    <property type="molecule type" value="Genomic_DNA"/>
</dbReference>
<evidence type="ECO:0000313" key="11">
    <source>
        <dbReference type="Proteomes" id="UP000060043"/>
    </source>
</evidence>
<comment type="similarity">
    <text evidence="6">Belongs to the NucS endonuclease family.</text>
</comment>
<dbReference type="Proteomes" id="UP000065473">
    <property type="component" value="Chromosome"/>
</dbReference>
<sequence length="250" mass="28418">MFKVLLEPDLQEALIFLNESVNALLTIYSECEILYSGRAKSRASLSPRLTIIKPDGSVIIHGPTKREPVNWQPPGSRIEYSIESGVLTVNAERKRPKERLSILHHRVYYITSSEVKPGEFFLVGREKDEVDFIINNPDVIEGGFKPIHREYRTPYGTVDLIGKDKEGNLVVLEFKRAKASLQAVSQLYRYIMYFKEIGENARGILVAPGISENALNLLKRLELEYVNISDKLGDSTISRPINYVPNLQRD</sequence>
<dbReference type="GO" id="GO:0000014">
    <property type="term" value="F:single-stranded DNA endodeoxyribonuclease activity"/>
    <property type="evidence" value="ECO:0007669"/>
    <property type="project" value="UniProtKB-UniRule"/>
</dbReference>
<dbReference type="EC" id="3.1.-.-" evidence="6"/>
<dbReference type="Pfam" id="PF01939">
    <property type="entry name" value="NucS_C"/>
    <property type="match status" value="1"/>
</dbReference>
<accession>A0A0U2Y9A9</accession>
<evidence type="ECO:0000259" key="7">
    <source>
        <dbReference type="Pfam" id="PF01939"/>
    </source>
</evidence>
<evidence type="ECO:0000259" key="8">
    <source>
        <dbReference type="Pfam" id="PF21003"/>
    </source>
</evidence>
<dbReference type="SMR" id="A0A0U2Y9A9"/>
<evidence type="ECO:0000256" key="5">
    <source>
        <dbReference type="ARBA" id="ARBA00023125"/>
    </source>
</evidence>
<dbReference type="PANTHER" id="PTHR38814">
    <property type="entry name" value="ENDONUCLEASE NUCS"/>
    <property type="match status" value="1"/>
</dbReference>
<comment type="subcellular location">
    <subcellularLocation>
        <location evidence="6">Cytoplasm</location>
    </subcellularLocation>
</comment>
<dbReference type="Proteomes" id="UP000060043">
    <property type="component" value="Chromosome"/>
</dbReference>
<proteinExistence type="inferred from homology"/>
<dbReference type="InterPro" id="IPR048302">
    <property type="entry name" value="NucS_N"/>
</dbReference>
<reference evidence="11 12" key="1">
    <citation type="submission" date="2015-12" db="EMBL/GenBank/DDBJ databases">
        <title>A stable core within a dynamic pangenome in Sulfolobus acidocaldarius.</title>
        <authorList>
            <person name="Anderson R."/>
            <person name="Kouris A."/>
            <person name="Seward C."/>
            <person name="Campbell K."/>
            <person name="Whitaker R."/>
        </authorList>
    </citation>
    <scope>NUCLEOTIDE SEQUENCE [LARGE SCALE GENOMIC DNA]</scope>
    <source>
        <strain evidence="9 12">GG12-C01-09</strain>
        <strain evidence="10 11">NG05B_CO5_07</strain>
    </source>
</reference>
<dbReference type="PaxDb" id="1435377-SUSAZ_01010"/>